<dbReference type="SUPFAM" id="SSF56091">
    <property type="entry name" value="DNA ligase/mRNA capping enzyme, catalytic domain"/>
    <property type="match status" value="1"/>
</dbReference>
<evidence type="ECO:0000259" key="3">
    <source>
        <dbReference type="Pfam" id="PF01068"/>
    </source>
</evidence>
<protein>
    <recommendedName>
        <fullName evidence="3">ATP-dependent DNA ligase family profile domain-containing protein</fullName>
    </recommendedName>
</protein>
<dbReference type="GO" id="GO:0006310">
    <property type="term" value="P:DNA recombination"/>
    <property type="evidence" value="ECO:0007669"/>
    <property type="project" value="InterPro"/>
</dbReference>
<evidence type="ECO:0000256" key="2">
    <source>
        <dbReference type="ARBA" id="ARBA00022598"/>
    </source>
</evidence>
<dbReference type="GO" id="GO:0070421">
    <property type="term" value="C:DNA ligase III-XRCC1 complex"/>
    <property type="evidence" value="ECO:0007669"/>
    <property type="project" value="TreeGrafter"/>
</dbReference>
<dbReference type="AlphaFoldDB" id="A0A8J6E525"/>
<keyword evidence="2" id="KW-0436">Ligase</keyword>
<dbReference type="GO" id="GO:0006302">
    <property type="term" value="P:double-strand break repair"/>
    <property type="evidence" value="ECO:0007669"/>
    <property type="project" value="TreeGrafter"/>
</dbReference>
<name>A0A8J6E525_ELECQ</name>
<evidence type="ECO:0000313" key="5">
    <source>
        <dbReference type="Proteomes" id="UP000770717"/>
    </source>
</evidence>
<feature type="domain" description="ATP-dependent DNA ligase family profile" evidence="3">
    <location>
        <begin position="4"/>
        <end position="99"/>
    </location>
</feature>
<reference evidence="4" key="1">
    <citation type="thesis" date="2020" institute="ProQuest LLC" country="789 East Eisenhower Parkway, Ann Arbor, MI, USA">
        <title>Comparative Genomics and Chromosome Evolution.</title>
        <authorList>
            <person name="Mudd A.B."/>
        </authorList>
    </citation>
    <scope>NUCLEOTIDE SEQUENCE</scope>
    <source>
        <strain evidence="4">HN-11 Male</strain>
        <tissue evidence="4">Kidney and liver</tissue>
    </source>
</reference>
<dbReference type="InterPro" id="IPR012310">
    <property type="entry name" value="DNA_ligase_ATP-dep_cent"/>
</dbReference>
<dbReference type="Pfam" id="PF01068">
    <property type="entry name" value="DNA_ligase_A_M"/>
    <property type="match status" value="1"/>
</dbReference>
<dbReference type="GO" id="GO:0005524">
    <property type="term" value="F:ATP binding"/>
    <property type="evidence" value="ECO:0007669"/>
    <property type="project" value="InterPro"/>
</dbReference>
<keyword evidence="5" id="KW-1185">Reference proteome</keyword>
<dbReference type="PROSITE" id="PS00697">
    <property type="entry name" value="DNA_LIGASE_A1"/>
    <property type="match status" value="1"/>
</dbReference>
<dbReference type="InterPro" id="IPR050191">
    <property type="entry name" value="ATP-dep_DNA_ligase"/>
</dbReference>
<comment type="similarity">
    <text evidence="1">Belongs to the ATP-dependent DNA ligase family.</text>
</comment>
<feature type="non-terminal residue" evidence="4">
    <location>
        <position position="1"/>
    </location>
</feature>
<dbReference type="EMBL" id="WNTK01081133">
    <property type="protein sequence ID" value="KAG9460344.1"/>
    <property type="molecule type" value="Genomic_DNA"/>
</dbReference>
<dbReference type="InterPro" id="IPR016059">
    <property type="entry name" value="DNA_ligase_ATP-dep_CS"/>
</dbReference>
<dbReference type="Gene3D" id="3.30.470.30">
    <property type="entry name" value="DNA ligase/mRNA capping enzyme"/>
    <property type="match status" value="1"/>
</dbReference>
<sequence>IFQAEACKSIEYAMKKCPNGMYAEIKYDGERVQVHKNGDHFSYFSRSLKPVLPHKVAHFKDYIPKAFPGGNSMILDAEVLLIDTNTGKPLPFGTLGVHKVK</sequence>
<dbReference type="PANTHER" id="PTHR45674">
    <property type="entry name" value="DNA LIGASE 1/3 FAMILY MEMBER"/>
    <property type="match status" value="1"/>
</dbReference>
<gene>
    <name evidence="4" type="ORF">GDO78_022460</name>
</gene>
<dbReference type="OrthoDB" id="206088at2759"/>
<organism evidence="4 5">
    <name type="scientific">Eleutherodactylus coqui</name>
    <name type="common">Puerto Rican coqui</name>
    <dbReference type="NCBI Taxonomy" id="57060"/>
    <lineage>
        <taxon>Eukaryota</taxon>
        <taxon>Metazoa</taxon>
        <taxon>Chordata</taxon>
        <taxon>Craniata</taxon>
        <taxon>Vertebrata</taxon>
        <taxon>Euteleostomi</taxon>
        <taxon>Amphibia</taxon>
        <taxon>Batrachia</taxon>
        <taxon>Anura</taxon>
        <taxon>Neobatrachia</taxon>
        <taxon>Hyloidea</taxon>
        <taxon>Eleutherodactylidae</taxon>
        <taxon>Eleutherodactylinae</taxon>
        <taxon>Eleutherodactylus</taxon>
        <taxon>Eleutherodactylus</taxon>
    </lineage>
</organism>
<evidence type="ECO:0000313" key="4">
    <source>
        <dbReference type="EMBL" id="KAG9460344.1"/>
    </source>
</evidence>
<dbReference type="GO" id="GO:0003910">
    <property type="term" value="F:DNA ligase (ATP) activity"/>
    <property type="evidence" value="ECO:0007669"/>
    <property type="project" value="InterPro"/>
</dbReference>
<evidence type="ECO:0000256" key="1">
    <source>
        <dbReference type="ARBA" id="ARBA00007572"/>
    </source>
</evidence>
<dbReference type="PANTHER" id="PTHR45674:SF9">
    <property type="entry name" value="DNA LIGASE 3"/>
    <property type="match status" value="1"/>
</dbReference>
<comment type="caution">
    <text evidence="4">The sequence shown here is derived from an EMBL/GenBank/DDBJ whole genome shotgun (WGS) entry which is preliminary data.</text>
</comment>
<feature type="non-terminal residue" evidence="4">
    <location>
        <position position="101"/>
    </location>
</feature>
<dbReference type="GO" id="GO:0006273">
    <property type="term" value="P:lagging strand elongation"/>
    <property type="evidence" value="ECO:0007669"/>
    <property type="project" value="TreeGrafter"/>
</dbReference>
<dbReference type="Proteomes" id="UP000770717">
    <property type="component" value="Unassembled WGS sequence"/>
</dbReference>
<proteinExistence type="inferred from homology"/>
<accession>A0A8J6E525</accession>